<name>A0A3M7R355_BRAPC</name>
<gene>
    <name evidence="1" type="ORF">BpHYR1_007999</name>
</gene>
<organism evidence="1 2">
    <name type="scientific">Brachionus plicatilis</name>
    <name type="common">Marine rotifer</name>
    <name type="synonym">Brachionus muelleri</name>
    <dbReference type="NCBI Taxonomy" id="10195"/>
    <lineage>
        <taxon>Eukaryota</taxon>
        <taxon>Metazoa</taxon>
        <taxon>Spiralia</taxon>
        <taxon>Gnathifera</taxon>
        <taxon>Rotifera</taxon>
        <taxon>Eurotatoria</taxon>
        <taxon>Monogononta</taxon>
        <taxon>Pseudotrocha</taxon>
        <taxon>Ploima</taxon>
        <taxon>Brachionidae</taxon>
        <taxon>Brachionus</taxon>
    </lineage>
</organism>
<evidence type="ECO:0000313" key="2">
    <source>
        <dbReference type="Proteomes" id="UP000276133"/>
    </source>
</evidence>
<sequence length="164" mass="18288">MANLRAGNTKLLDKRTSIISSFAVPSLLSMSIANKLKASNRSEHGTEGTDVVDKDDYLLVMRLQERTKFQIVIIELLKSSTCQKNPSLASMITLGKNIIQFIEYISTGVKPVSKFLIELSLAGLSVKSLYMAISENPVLMLEEGRRTFKSELDWPVDICLMIMT</sequence>
<accession>A0A3M7R355</accession>
<reference evidence="1 2" key="1">
    <citation type="journal article" date="2018" name="Sci. Rep.">
        <title>Genomic signatures of local adaptation to the degree of environmental predictability in rotifers.</title>
        <authorList>
            <person name="Franch-Gras L."/>
            <person name="Hahn C."/>
            <person name="Garcia-Roger E.M."/>
            <person name="Carmona M.J."/>
            <person name="Serra M."/>
            <person name="Gomez A."/>
        </authorList>
    </citation>
    <scope>NUCLEOTIDE SEQUENCE [LARGE SCALE GENOMIC DNA]</scope>
    <source>
        <strain evidence="1">HYR1</strain>
    </source>
</reference>
<evidence type="ECO:0000313" key="1">
    <source>
        <dbReference type="EMBL" id="RNA18040.1"/>
    </source>
</evidence>
<protein>
    <submittedName>
        <fullName evidence="1">Uncharacterized protein</fullName>
    </submittedName>
</protein>
<dbReference type="AlphaFoldDB" id="A0A3M7R355"/>
<comment type="caution">
    <text evidence="1">The sequence shown here is derived from an EMBL/GenBank/DDBJ whole genome shotgun (WGS) entry which is preliminary data.</text>
</comment>
<keyword evidence="2" id="KW-1185">Reference proteome</keyword>
<dbReference type="EMBL" id="REGN01004317">
    <property type="protein sequence ID" value="RNA18040.1"/>
    <property type="molecule type" value="Genomic_DNA"/>
</dbReference>
<proteinExistence type="predicted"/>
<dbReference type="Proteomes" id="UP000276133">
    <property type="component" value="Unassembled WGS sequence"/>
</dbReference>